<dbReference type="InterPro" id="IPR032675">
    <property type="entry name" value="LRR_dom_sf"/>
</dbReference>
<dbReference type="VEuPathDB" id="FungiDB:BO78DRAFT_359822"/>
<dbReference type="SUPFAM" id="SSF52047">
    <property type="entry name" value="RNI-like"/>
    <property type="match status" value="1"/>
</dbReference>
<gene>
    <name evidence="1" type="ORF">BO78DRAFT_359822</name>
</gene>
<dbReference type="STRING" id="1448318.A0A319F4T2"/>
<evidence type="ECO:0008006" key="3">
    <source>
        <dbReference type="Google" id="ProtNLM"/>
    </source>
</evidence>
<organism evidence="1 2">
    <name type="scientific">Aspergillus sclerotiicarbonarius (strain CBS 121057 / IBT 28362)</name>
    <dbReference type="NCBI Taxonomy" id="1448318"/>
    <lineage>
        <taxon>Eukaryota</taxon>
        <taxon>Fungi</taxon>
        <taxon>Dikarya</taxon>
        <taxon>Ascomycota</taxon>
        <taxon>Pezizomycotina</taxon>
        <taxon>Eurotiomycetes</taxon>
        <taxon>Eurotiomycetidae</taxon>
        <taxon>Eurotiales</taxon>
        <taxon>Aspergillaceae</taxon>
        <taxon>Aspergillus</taxon>
        <taxon>Aspergillus subgen. Circumdati</taxon>
    </lineage>
</organism>
<evidence type="ECO:0000313" key="2">
    <source>
        <dbReference type="Proteomes" id="UP000248423"/>
    </source>
</evidence>
<proteinExistence type="predicted"/>
<keyword evidence="2" id="KW-1185">Reference proteome</keyword>
<dbReference type="Gene3D" id="3.80.10.10">
    <property type="entry name" value="Ribonuclease Inhibitor"/>
    <property type="match status" value="1"/>
</dbReference>
<sequence>MAECHPNADVWRVIFEHSDYHELWNLCLVSREFNVIATPLLYRSIPLIAPEEPDFQARRWQKPEKKAPHPRGHRLLISRLQDQANDTLRAWIHEVIIAYPSVSIDHDSIRRLETDDFLAKLIACLPSLRRISIAVPSLQSDALIRTICDHSAKPELLLLNQDGKSETLTFADQTLPCVSTLSANVNTSDDSSGPNRRIPAIQQLFFNSPNLRSFSLEFHETYGGCVIRMPRHERINSFRFTGEEKFPPLKHLSLDGYRIDDGEWTYWRDGFQWEKLSSLSVGPDNTGDLLDRLAGYATSLTTLKVSAWADDSDPGVKRLEKLLWSFNSLETLEIKGFMCSIAAIANHGNLSTLCLHEEELVHSEHQRRVATAQELDHLDIHCPKLKSLAVCLNRRDNQWPEDVFNKLATRFKNLRNLSLHFGLGLGNINHPIKPTINYSSVRSIGEKYFDQRKHSGIDISDLFTLTIWTGKYFRRFPRWEPAYSRFEKQYTATYEIRLRNDEIHVRHLQKEKLDLVSSGKIKMSTWSYYGLPEQVKGAVEGPKDSERGFGRGFF</sequence>
<reference evidence="1 2" key="1">
    <citation type="submission" date="2018-02" db="EMBL/GenBank/DDBJ databases">
        <title>The genomes of Aspergillus section Nigri reveals drivers in fungal speciation.</title>
        <authorList>
            <consortium name="DOE Joint Genome Institute"/>
            <person name="Vesth T.C."/>
            <person name="Nybo J."/>
            <person name="Theobald S."/>
            <person name="Brandl J."/>
            <person name="Frisvad J.C."/>
            <person name="Nielsen K.F."/>
            <person name="Lyhne E.K."/>
            <person name="Kogle M.E."/>
            <person name="Kuo A."/>
            <person name="Riley R."/>
            <person name="Clum A."/>
            <person name="Nolan M."/>
            <person name="Lipzen A."/>
            <person name="Salamov A."/>
            <person name="Henrissat B."/>
            <person name="Wiebenga A."/>
            <person name="De vries R.P."/>
            <person name="Grigoriev I.V."/>
            <person name="Mortensen U.H."/>
            <person name="Andersen M.R."/>
            <person name="Baker S.E."/>
        </authorList>
    </citation>
    <scope>NUCLEOTIDE SEQUENCE [LARGE SCALE GENOMIC DNA]</scope>
    <source>
        <strain evidence="1 2">CBS 121057</strain>
    </source>
</reference>
<protein>
    <recommendedName>
        <fullName evidence="3">F-box domain-containing protein</fullName>
    </recommendedName>
</protein>
<dbReference type="OrthoDB" id="3945550at2759"/>
<dbReference type="AlphaFoldDB" id="A0A319F4T2"/>
<accession>A0A319F4T2</accession>
<name>A0A319F4T2_ASPSB</name>
<dbReference type="EMBL" id="KZ826320">
    <property type="protein sequence ID" value="PYI10659.1"/>
    <property type="molecule type" value="Genomic_DNA"/>
</dbReference>
<dbReference type="Proteomes" id="UP000248423">
    <property type="component" value="Unassembled WGS sequence"/>
</dbReference>
<evidence type="ECO:0000313" key="1">
    <source>
        <dbReference type="EMBL" id="PYI10659.1"/>
    </source>
</evidence>